<dbReference type="GO" id="GO:0005634">
    <property type="term" value="C:nucleus"/>
    <property type="evidence" value="ECO:0007669"/>
    <property type="project" value="TreeGrafter"/>
</dbReference>
<dbReference type="GO" id="GO:0005737">
    <property type="term" value="C:cytoplasm"/>
    <property type="evidence" value="ECO:0007669"/>
    <property type="project" value="TreeGrafter"/>
</dbReference>
<keyword evidence="2" id="KW-0378">Hydrolase</keyword>
<accession>A0A9W9XW55</accession>
<reference evidence="4" key="1">
    <citation type="submission" date="2022-12" db="EMBL/GenBank/DDBJ databases">
        <authorList>
            <person name="Petersen C."/>
        </authorList>
    </citation>
    <scope>NUCLEOTIDE SEQUENCE</scope>
    <source>
        <strain evidence="4">IBT 29495</strain>
    </source>
</reference>
<evidence type="ECO:0000256" key="1">
    <source>
        <dbReference type="ARBA" id="ARBA00005863"/>
    </source>
</evidence>
<reference evidence="4" key="2">
    <citation type="journal article" date="2023" name="IMA Fungus">
        <title>Comparative genomic study of the Penicillium genus elucidates a diverse pangenome and 15 lateral gene transfer events.</title>
        <authorList>
            <person name="Petersen C."/>
            <person name="Sorensen T."/>
            <person name="Nielsen M.R."/>
            <person name="Sondergaard T.E."/>
            <person name="Sorensen J.L."/>
            <person name="Fitzpatrick D.A."/>
            <person name="Frisvad J.C."/>
            <person name="Nielsen K.L."/>
        </authorList>
    </citation>
    <scope>NUCLEOTIDE SEQUENCE</scope>
    <source>
        <strain evidence="4">IBT 29495</strain>
    </source>
</reference>
<dbReference type="OrthoDB" id="4346611at2759"/>
<feature type="domain" description="Serine hydrolase" evidence="3">
    <location>
        <begin position="9"/>
        <end position="97"/>
    </location>
</feature>
<dbReference type="InterPro" id="IPR050593">
    <property type="entry name" value="LovG"/>
</dbReference>
<evidence type="ECO:0000313" key="4">
    <source>
        <dbReference type="EMBL" id="KAJ5504482.1"/>
    </source>
</evidence>
<comment type="similarity">
    <text evidence="1">Belongs to the LovG family.</text>
</comment>
<dbReference type="GO" id="GO:0072330">
    <property type="term" value="P:monocarboxylic acid biosynthetic process"/>
    <property type="evidence" value="ECO:0007669"/>
    <property type="project" value="UniProtKB-ARBA"/>
</dbReference>
<dbReference type="GO" id="GO:0016787">
    <property type="term" value="F:hydrolase activity"/>
    <property type="evidence" value="ECO:0007669"/>
    <property type="project" value="UniProtKB-KW"/>
</dbReference>
<dbReference type="InterPro" id="IPR005645">
    <property type="entry name" value="FSH-like_dom"/>
</dbReference>
<dbReference type="Gene3D" id="3.40.50.1820">
    <property type="entry name" value="alpha/beta hydrolase"/>
    <property type="match status" value="1"/>
</dbReference>
<organism evidence="4 5">
    <name type="scientific">Penicillium fimorum</name>
    <dbReference type="NCBI Taxonomy" id="1882269"/>
    <lineage>
        <taxon>Eukaryota</taxon>
        <taxon>Fungi</taxon>
        <taxon>Dikarya</taxon>
        <taxon>Ascomycota</taxon>
        <taxon>Pezizomycotina</taxon>
        <taxon>Eurotiomycetes</taxon>
        <taxon>Eurotiomycetidae</taxon>
        <taxon>Eurotiales</taxon>
        <taxon>Aspergillaceae</taxon>
        <taxon>Penicillium</taxon>
    </lineage>
</organism>
<evidence type="ECO:0000256" key="2">
    <source>
        <dbReference type="ARBA" id="ARBA00022801"/>
    </source>
</evidence>
<dbReference type="Proteomes" id="UP001149954">
    <property type="component" value="Unassembled WGS sequence"/>
</dbReference>
<dbReference type="EMBL" id="JAPWDS010000003">
    <property type="protein sequence ID" value="KAJ5504482.1"/>
    <property type="molecule type" value="Genomic_DNA"/>
</dbReference>
<dbReference type="Pfam" id="PF03959">
    <property type="entry name" value="FSH1"/>
    <property type="match status" value="1"/>
</dbReference>
<dbReference type="PANTHER" id="PTHR48070:SF3">
    <property type="entry name" value="ESTERASE DBAE-RELATED"/>
    <property type="match status" value="1"/>
</dbReference>
<protein>
    <recommendedName>
        <fullName evidence="3">Serine hydrolase domain-containing protein</fullName>
    </recommendedName>
</protein>
<gene>
    <name evidence="4" type="ORF">N7463_007356</name>
</gene>
<sequence length="99" mass="10963">MQADDKVWATGQWVGLLGFSQGAKMAASILLRQRIVNSTLNRDMPDSWRATAKGPEWRFAILLAGRSPLLSLHLGVDKVTFDIDVLRVPTVHVHGQRAT</sequence>
<proteinExistence type="inferred from homology"/>
<evidence type="ECO:0000313" key="5">
    <source>
        <dbReference type="Proteomes" id="UP001149954"/>
    </source>
</evidence>
<dbReference type="InterPro" id="IPR029058">
    <property type="entry name" value="AB_hydrolase_fold"/>
</dbReference>
<name>A0A9W9XW55_9EURO</name>
<comment type="caution">
    <text evidence="4">The sequence shown here is derived from an EMBL/GenBank/DDBJ whole genome shotgun (WGS) entry which is preliminary data.</text>
</comment>
<dbReference type="GO" id="GO:0017000">
    <property type="term" value="P:antibiotic biosynthetic process"/>
    <property type="evidence" value="ECO:0007669"/>
    <property type="project" value="UniProtKB-ARBA"/>
</dbReference>
<dbReference type="AlphaFoldDB" id="A0A9W9XW55"/>
<dbReference type="PANTHER" id="PTHR48070">
    <property type="entry name" value="ESTERASE OVCA2"/>
    <property type="match status" value="1"/>
</dbReference>
<dbReference type="SUPFAM" id="SSF53474">
    <property type="entry name" value="alpha/beta-Hydrolases"/>
    <property type="match status" value="1"/>
</dbReference>
<dbReference type="GO" id="GO:0044550">
    <property type="term" value="P:secondary metabolite biosynthetic process"/>
    <property type="evidence" value="ECO:0007669"/>
    <property type="project" value="TreeGrafter"/>
</dbReference>
<keyword evidence="5" id="KW-1185">Reference proteome</keyword>
<evidence type="ECO:0000259" key="3">
    <source>
        <dbReference type="Pfam" id="PF03959"/>
    </source>
</evidence>